<sequence>MPTPRTASPRPRRTAVPAAEPVVAERMPVTPAAFDLLERSRQDLLAAWDGDDVAERYLHAHLAALRCAAAVLAVRGSAAPRRRGSTPRSAWETLPRVAPELTDWAAFFTASARRRSAIEAGRHDVVDAEAAAYLMRQAEAFHRAVEAVLGLPPIPLLPDAAQADAARVDPVQAGFLRPGSGTAS</sequence>
<dbReference type="InterPro" id="IPR040891">
    <property type="entry name" value="HEPN_SAV_6107"/>
</dbReference>
<organism evidence="2 3">
    <name type="scientific">Kineococcus xinjiangensis</name>
    <dbReference type="NCBI Taxonomy" id="512762"/>
    <lineage>
        <taxon>Bacteria</taxon>
        <taxon>Bacillati</taxon>
        <taxon>Actinomycetota</taxon>
        <taxon>Actinomycetes</taxon>
        <taxon>Kineosporiales</taxon>
        <taxon>Kineosporiaceae</taxon>
        <taxon>Kineococcus</taxon>
    </lineage>
</organism>
<dbReference type="Proteomes" id="UP000239485">
    <property type="component" value="Unassembled WGS sequence"/>
</dbReference>
<dbReference type="RefSeq" id="WP_211291019.1">
    <property type="nucleotide sequence ID" value="NZ_PTJD01000006.1"/>
</dbReference>
<comment type="caution">
    <text evidence="2">The sequence shown here is derived from an EMBL/GenBank/DDBJ whole genome shotgun (WGS) entry which is preliminary data.</text>
</comment>
<keyword evidence="3" id="KW-1185">Reference proteome</keyword>
<evidence type="ECO:0000313" key="3">
    <source>
        <dbReference type="Proteomes" id="UP000239485"/>
    </source>
</evidence>
<dbReference type="Pfam" id="PF18726">
    <property type="entry name" value="HEPN_SAV_6107"/>
    <property type="match status" value="1"/>
</dbReference>
<name>A0A2S6ILZ2_9ACTN</name>
<proteinExistence type="predicted"/>
<reference evidence="2 3" key="1">
    <citation type="submission" date="2018-02" db="EMBL/GenBank/DDBJ databases">
        <title>Genomic Encyclopedia of Archaeal and Bacterial Type Strains, Phase II (KMG-II): from individual species to whole genera.</title>
        <authorList>
            <person name="Goeker M."/>
        </authorList>
    </citation>
    <scope>NUCLEOTIDE SEQUENCE [LARGE SCALE GENOMIC DNA]</scope>
    <source>
        <strain evidence="2 3">DSM 22857</strain>
    </source>
</reference>
<protein>
    <recommendedName>
        <fullName evidence="1">SAV-6107-like HEPN domain-containing protein</fullName>
    </recommendedName>
</protein>
<feature type="domain" description="SAV-6107-like HEPN" evidence="1">
    <location>
        <begin position="51"/>
        <end position="146"/>
    </location>
</feature>
<evidence type="ECO:0000313" key="2">
    <source>
        <dbReference type="EMBL" id="PPK95252.1"/>
    </source>
</evidence>
<dbReference type="AlphaFoldDB" id="A0A2S6ILZ2"/>
<evidence type="ECO:0000259" key="1">
    <source>
        <dbReference type="Pfam" id="PF18726"/>
    </source>
</evidence>
<gene>
    <name evidence="2" type="ORF">CLV92_10673</name>
</gene>
<dbReference type="EMBL" id="PTJD01000006">
    <property type="protein sequence ID" value="PPK95252.1"/>
    <property type="molecule type" value="Genomic_DNA"/>
</dbReference>
<accession>A0A2S6ILZ2</accession>